<dbReference type="Pfam" id="PF03098">
    <property type="entry name" value="An_peroxidase"/>
    <property type="match status" value="1"/>
</dbReference>
<evidence type="ECO:0000256" key="1">
    <source>
        <dbReference type="ARBA" id="ARBA00004613"/>
    </source>
</evidence>
<dbReference type="GO" id="GO:0005576">
    <property type="term" value="C:extracellular region"/>
    <property type="evidence" value="ECO:0007669"/>
    <property type="project" value="UniProtKB-SubCell"/>
</dbReference>
<protein>
    <recommendedName>
        <fullName evidence="7">Peroxidase</fullName>
    </recommendedName>
</protein>
<gene>
    <name evidence="5" type="ORF">MNOR_LOCUS2794</name>
</gene>
<dbReference type="Gene3D" id="1.10.640.10">
    <property type="entry name" value="Haem peroxidase domain superfamily, animal type"/>
    <property type="match status" value="1"/>
</dbReference>
<dbReference type="AlphaFoldDB" id="A0AAV2PS99"/>
<keyword evidence="3" id="KW-0560">Oxidoreductase</keyword>
<dbReference type="InterPro" id="IPR019791">
    <property type="entry name" value="Haem_peroxidase_animal"/>
</dbReference>
<dbReference type="GO" id="GO:0006979">
    <property type="term" value="P:response to oxidative stress"/>
    <property type="evidence" value="ECO:0007669"/>
    <property type="project" value="InterPro"/>
</dbReference>
<keyword evidence="3" id="KW-0575">Peroxidase</keyword>
<dbReference type="GO" id="GO:0004601">
    <property type="term" value="F:peroxidase activity"/>
    <property type="evidence" value="ECO:0007669"/>
    <property type="project" value="UniProtKB-KW"/>
</dbReference>
<evidence type="ECO:0000256" key="3">
    <source>
        <dbReference type="ARBA" id="ARBA00022559"/>
    </source>
</evidence>
<keyword evidence="2" id="KW-0964">Secreted</keyword>
<keyword evidence="4" id="KW-0325">Glycoprotein</keyword>
<dbReference type="PANTHER" id="PTHR11475">
    <property type="entry name" value="OXIDASE/PEROXIDASE"/>
    <property type="match status" value="1"/>
</dbReference>
<proteinExistence type="predicted"/>
<sequence>QRGRDHGIPSYREWRTFFGLKDIKNFKELEKAIEKNIAKEFSGVYSDIDDVDIFPAGLAEPPIKGGLLGPTFSYILARQFFQIKHGDRFWYENKKQPKPFTQ</sequence>
<dbReference type="PANTHER" id="PTHR11475:SF4">
    <property type="entry name" value="CHORION PEROXIDASE"/>
    <property type="match status" value="1"/>
</dbReference>
<dbReference type="InterPro" id="IPR010255">
    <property type="entry name" value="Haem_peroxidase_sf"/>
</dbReference>
<dbReference type="EMBL" id="CAXKWB010000892">
    <property type="protein sequence ID" value="CAL4062737.1"/>
    <property type="molecule type" value="Genomic_DNA"/>
</dbReference>
<reference evidence="5 6" key="1">
    <citation type="submission" date="2024-05" db="EMBL/GenBank/DDBJ databases">
        <authorList>
            <person name="Wallberg A."/>
        </authorList>
    </citation>
    <scope>NUCLEOTIDE SEQUENCE [LARGE SCALE GENOMIC DNA]</scope>
</reference>
<dbReference type="Proteomes" id="UP001497623">
    <property type="component" value="Unassembled WGS sequence"/>
</dbReference>
<evidence type="ECO:0008006" key="7">
    <source>
        <dbReference type="Google" id="ProtNLM"/>
    </source>
</evidence>
<feature type="non-terminal residue" evidence="5">
    <location>
        <position position="1"/>
    </location>
</feature>
<keyword evidence="6" id="KW-1185">Reference proteome</keyword>
<organism evidence="5 6">
    <name type="scientific">Meganyctiphanes norvegica</name>
    <name type="common">Northern krill</name>
    <name type="synonym">Thysanopoda norvegica</name>
    <dbReference type="NCBI Taxonomy" id="48144"/>
    <lineage>
        <taxon>Eukaryota</taxon>
        <taxon>Metazoa</taxon>
        <taxon>Ecdysozoa</taxon>
        <taxon>Arthropoda</taxon>
        <taxon>Crustacea</taxon>
        <taxon>Multicrustacea</taxon>
        <taxon>Malacostraca</taxon>
        <taxon>Eumalacostraca</taxon>
        <taxon>Eucarida</taxon>
        <taxon>Euphausiacea</taxon>
        <taxon>Euphausiidae</taxon>
        <taxon>Meganyctiphanes</taxon>
    </lineage>
</organism>
<evidence type="ECO:0000256" key="2">
    <source>
        <dbReference type="ARBA" id="ARBA00022525"/>
    </source>
</evidence>
<comment type="caution">
    <text evidence="5">The sequence shown here is derived from an EMBL/GenBank/DDBJ whole genome shotgun (WGS) entry which is preliminary data.</text>
</comment>
<evidence type="ECO:0000313" key="5">
    <source>
        <dbReference type="EMBL" id="CAL4062737.1"/>
    </source>
</evidence>
<dbReference type="SUPFAM" id="SSF48113">
    <property type="entry name" value="Heme-dependent peroxidases"/>
    <property type="match status" value="1"/>
</dbReference>
<evidence type="ECO:0000313" key="6">
    <source>
        <dbReference type="Proteomes" id="UP001497623"/>
    </source>
</evidence>
<feature type="non-terminal residue" evidence="5">
    <location>
        <position position="102"/>
    </location>
</feature>
<dbReference type="GO" id="GO:0020037">
    <property type="term" value="F:heme binding"/>
    <property type="evidence" value="ECO:0007669"/>
    <property type="project" value="InterPro"/>
</dbReference>
<comment type="subcellular location">
    <subcellularLocation>
        <location evidence="1">Secreted</location>
    </subcellularLocation>
</comment>
<dbReference type="InterPro" id="IPR037120">
    <property type="entry name" value="Haem_peroxidase_sf_animal"/>
</dbReference>
<dbReference type="PROSITE" id="PS50292">
    <property type="entry name" value="PEROXIDASE_3"/>
    <property type="match status" value="1"/>
</dbReference>
<evidence type="ECO:0000256" key="4">
    <source>
        <dbReference type="ARBA" id="ARBA00023180"/>
    </source>
</evidence>
<accession>A0AAV2PS99</accession>
<name>A0AAV2PS99_MEGNR</name>